<accession>A0ABR2ZEE1</accession>
<dbReference type="EMBL" id="JBBXMP010000231">
    <property type="protein sequence ID" value="KAL0059349.1"/>
    <property type="molecule type" value="Genomic_DNA"/>
</dbReference>
<reference evidence="1 2" key="1">
    <citation type="submission" date="2024-05" db="EMBL/GenBank/DDBJ databases">
        <title>A draft genome resource for the thread blight pathogen Marasmius tenuissimus strain MS-2.</title>
        <authorList>
            <person name="Yulfo-Soto G.E."/>
            <person name="Baruah I.K."/>
            <person name="Amoako-Attah I."/>
            <person name="Bukari Y."/>
            <person name="Meinhardt L.W."/>
            <person name="Bailey B.A."/>
            <person name="Cohen S.P."/>
        </authorList>
    </citation>
    <scope>NUCLEOTIDE SEQUENCE [LARGE SCALE GENOMIC DNA]</scope>
    <source>
        <strain evidence="1 2">MS-2</strain>
    </source>
</reference>
<organism evidence="1 2">
    <name type="scientific">Marasmius tenuissimus</name>
    <dbReference type="NCBI Taxonomy" id="585030"/>
    <lineage>
        <taxon>Eukaryota</taxon>
        <taxon>Fungi</taxon>
        <taxon>Dikarya</taxon>
        <taxon>Basidiomycota</taxon>
        <taxon>Agaricomycotina</taxon>
        <taxon>Agaricomycetes</taxon>
        <taxon>Agaricomycetidae</taxon>
        <taxon>Agaricales</taxon>
        <taxon>Marasmiineae</taxon>
        <taxon>Marasmiaceae</taxon>
        <taxon>Marasmius</taxon>
    </lineage>
</organism>
<keyword evidence="2" id="KW-1185">Reference proteome</keyword>
<sequence length="428" mass="49188">MTLPPMELICPYKSPQAWIAFKASRALSRLPAFTKILYFFSSKQKSLCTLLGTQRISVWKTWALHNTLNELFNWSSVDLEVIQRSSLDLVPPYYELKAFRWLVRELQDSPVMIPHLQNVLETLPPHLAMPAVFDQWLFLPGREWRTEDIGRVLKPTPGVSDWGIEDHKTVFQLLFLDDDRTDRTMIFDRMLHYNHVLINGSKLSARDHQGLERVLESIWGNIVESSRRDIGFPVPFHQIDRLLEDRSTSDLGTRLLGSYGRAMNQMMAAQNYSLPHKLAEHIVASISNLDPKTPHSAFVQTSACLNLLEQAHRFMTRENVLADAMKDDVYRWIEATEIVRRAHNLPEGHFSLVSGYFPIPLPRFEELLGSLAMRSSEVQDSQLEHVLILYKSHWWNASPDQKLLLLDILSTHALTLSGSIFLSESFCG</sequence>
<comment type="caution">
    <text evidence="1">The sequence shown here is derived from an EMBL/GenBank/DDBJ whole genome shotgun (WGS) entry which is preliminary data.</text>
</comment>
<protein>
    <submittedName>
        <fullName evidence="1">Uncharacterized protein</fullName>
    </submittedName>
</protein>
<dbReference type="Proteomes" id="UP001437256">
    <property type="component" value="Unassembled WGS sequence"/>
</dbReference>
<evidence type="ECO:0000313" key="2">
    <source>
        <dbReference type="Proteomes" id="UP001437256"/>
    </source>
</evidence>
<proteinExistence type="predicted"/>
<gene>
    <name evidence="1" type="ORF">AAF712_013897</name>
</gene>
<evidence type="ECO:0000313" key="1">
    <source>
        <dbReference type="EMBL" id="KAL0059349.1"/>
    </source>
</evidence>
<name>A0ABR2ZEE1_9AGAR</name>